<evidence type="ECO:0000256" key="1">
    <source>
        <dbReference type="ARBA" id="ARBA00001031"/>
    </source>
</evidence>
<dbReference type="Pfam" id="PF01380">
    <property type="entry name" value="SIS"/>
    <property type="match status" value="1"/>
</dbReference>
<dbReference type="GO" id="GO:0097367">
    <property type="term" value="F:carbohydrate derivative binding"/>
    <property type="evidence" value="ECO:0007669"/>
    <property type="project" value="InterPro"/>
</dbReference>
<dbReference type="RefSeq" id="WP_106248210.1">
    <property type="nucleotide sequence ID" value="NZ_PVZC01000005.1"/>
</dbReference>
<dbReference type="AlphaFoldDB" id="A0A2T0Q2V9"/>
<evidence type="ECO:0000259" key="5">
    <source>
        <dbReference type="PROSITE" id="PS51464"/>
    </source>
</evidence>
<accession>A0A2T0Q2V9</accession>
<dbReference type="GO" id="GO:0006487">
    <property type="term" value="P:protein N-linked glycosylation"/>
    <property type="evidence" value="ECO:0007669"/>
    <property type="project" value="TreeGrafter"/>
</dbReference>
<dbReference type="GO" id="GO:0006002">
    <property type="term" value="P:fructose 6-phosphate metabolic process"/>
    <property type="evidence" value="ECO:0007669"/>
    <property type="project" value="TreeGrafter"/>
</dbReference>
<dbReference type="Proteomes" id="UP000237846">
    <property type="component" value="Unassembled WGS sequence"/>
</dbReference>
<dbReference type="CDD" id="cd05008">
    <property type="entry name" value="SIS_GlmS_GlmD_1"/>
    <property type="match status" value="1"/>
</dbReference>
<dbReference type="GO" id="GO:0006047">
    <property type="term" value="P:UDP-N-acetylglucosamine metabolic process"/>
    <property type="evidence" value="ECO:0007669"/>
    <property type="project" value="TreeGrafter"/>
</dbReference>
<dbReference type="Gene3D" id="3.40.50.10490">
    <property type="entry name" value="Glucose-6-phosphate isomerase like protein, domain 1"/>
    <property type="match status" value="2"/>
</dbReference>
<dbReference type="InterPro" id="IPR046348">
    <property type="entry name" value="SIS_dom_sf"/>
</dbReference>
<gene>
    <name evidence="6" type="ORF">CLV72_105484</name>
</gene>
<organism evidence="6 7">
    <name type="scientific">Allonocardiopsis opalescens</name>
    <dbReference type="NCBI Taxonomy" id="1144618"/>
    <lineage>
        <taxon>Bacteria</taxon>
        <taxon>Bacillati</taxon>
        <taxon>Actinomycetota</taxon>
        <taxon>Actinomycetes</taxon>
        <taxon>Streptosporangiales</taxon>
        <taxon>Allonocardiopsis</taxon>
    </lineage>
</organism>
<dbReference type="PANTHER" id="PTHR10937">
    <property type="entry name" value="GLUCOSAMINE--FRUCTOSE-6-PHOSPHATE AMINOTRANSFERASE, ISOMERIZING"/>
    <property type="match status" value="1"/>
</dbReference>
<feature type="domain" description="SIS" evidence="5">
    <location>
        <begin position="197"/>
        <end position="341"/>
    </location>
</feature>
<sequence length="359" mass="36785">MSGVHMRAGVEAVPEVLAEAGERPEDARTAAAVLAGASAVDLVGCGSSLFAAAVLGYAFDAAGLRSRVTEAYEYAGYPPPAGPADALIAISHTGRTPDVVAAARAAAAAGRPVIAITDDGASPLAAAAGYALVDERGMESALPKTRSYVSTLVRGLRLARELAALRGAAAPGLDALAEPAGHVGALLAAAWPQAADLADRWADAPRYVVVGAGPEHATALEGALKITEAASVYAVGWQIEEAAHGTWVSTRAGELAIVLAVGERDRDAVRRTLAGLRAIGAATWVIGDDEEALAAADAATRLPALPAPVMPLLTALPLYCFAHQLALGRGLDPDVMRQDEPRYREARTVMRRSISTAAN</sequence>
<evidence type="ECO:0000256" key="2">
    <source>
        <dbReference type="ARBA" id="ARBA00012916"/>
    </source>
</evidence>
<proteinExistence type="predicted"/>
<dbReference type="OrthoDB" id="106547at2"/>
<feature type="domain" description="SIS" evidence="5">
    <location>
        <begin position="30"/>
        <end position="168"/>
    </location>
</feature>
<comment type="caution">
    <text evidence="6">The sequence shown here is derived from an EMBL/GenBank/DDBJ whole genome shotgun (WGS) entry which is preliminary data.</text>
</comment>
<dbReference type="InterPro" id="IPR001347">
    <property type="entry name" value="SIS_dom"/>
</dbReference>
<dbReference type="PANTHER" id="PTHR10937:SF0">
    <property type="entry name" value="GLUTAMINE--FRUCTOSE-6-PHOSPHATE TRANSAMINASE (ISOMERIZING)"/>
    <property type="match status" value="1"/>
</dbReference>
<dbReference type="EC" id="2.6.1.16" evidence="2"/>
<comment type="catalytic activity">
    <reaction evidence="1">
        <text>D-fructose 6-phosphate + L-glutamine = D-glucosamine 6-phosphate + L-glutamate</text>
        <dbReference type="Rhea" id="RHEA:13237"/>
        <dbReference type="ChEBI" id="CHEBI:29985"/>
        <dbReference type="ChEBI" id="CHEBI:58359"/>
        <dbReference type="ChEBI" id="CHEBI:58725"/>
        <dbReference type="ChEBI" id="CHEBI:61527"/>
        <dbReference type="EC" id="2.6.1.16"/>
    </reaction>
</comment>
<keyword evidence="4" id="KW-0677">Repeat</keyword>
<protein>
    <recommendedName>
        <fullName evidence="3">Glutamine--fructose-6-phosphate aminotransferase [isomerizing]</fullName>
        <ecNumber evidence="2">2.6.1.16</ecNumber>
    </recommendedName>
</protein>
<keyword evidence="7" id="KW-1185">Reference proteome</keyword>
<dbReference type="SUPFAM" id="SSF53697">
    <property type="entry name" value="SIS domain"/>
    <property type="match status" value="1"/>
</dbReference>
<evidence type="ECO:0000313" key="6">
    <source>
        <dbReference type="EMBL" id="PRX98131.1"/>
    </source>
</evidence>
<dbReference type="InterPro" id="IPR035466">
    <property type="entry name" value="GlmS/AgaS_SIS"/>
</dbReference>
<name>A0A2T0Q2V9_9ACTN</name>
<dbReference type="PROSITE" id="PS51464">
    <property type="entry name" value="SIS"/>
    <property type="match status" value="2"/>
</dbReference>
<evidence type="ECO:0000313" key="7">
    <source>
        <dbReference type="Proteomes" id="UP000237846"/>
    </source>
</evidence>
<reference evidence="6 7" key="1">
    <citation type="submission" date="2018-03" db="EMBL/GenBank/DDBJ databases">
        <title>Genomic Encyclopedia of Archaeal and Bacterial Type Strains, Phase II (KMG-II): from individual species to whole genera.</title>
        <authorList>
            <person name="Goeker M."/>
        </authorList>
    </citation>
    <scope>NUCLEOTIDE SEQUENCE [LARGE SCALE GENOMIC DNA]</scope>
    <source>
        <strain evidence="6 7">DSM 45601</strain>
    </source>
</reference>
<dbReference type="EMBL" id="PVZC01000005">
    <property type="protein sequence ID" value="PRX98131.1"/>
    <property type="molecule type" value="Genomic_DNA"/>
</dbReference>
<dbReference type="InterPro" id="IPR035490">
    <property type="entry name" value="GlmS/FrlB_SIS"/>
</dbReference>
<evidence type="ECO:0000256" key="3">
    <source>
        <dbReference type="ARBA" id="ARBA00016090"/>
    </source>
</evidence>
<dbReference type="CDD" id="cd05009">
    <property type="entry name" value="SIS_GlmS_GlmD_2"/>
    <property type="match status" value="1"/>
</dbReference>
<evidence type="ECO:0000256" key="4">
    <source>
        <dbReference type="ARBA" id="ARBA00022737"/>
    </source>
</evidence>
<dbReference type="GO" id="GO:0004360">
    <property type="term" value="F:glutamine-fructose-6-phosphate transaminase (isomerizing) activity"/>
    <property type="evidence" value="ECO:0007669"/>
    <property type="project" value="UniProtKB-EC"/>
</dbReference>